<evidence type="ECO:0000256" key="1">
    <source>
        <dbReference type="ARBA" id="ARBA00022603"/>
    </source>
</evidence>
<dbReference type="PANTHER" id="PTHR43464:SF19">
    <property type="entry name" value="UBIQUINONE BIOSYNTHESIS O-METHYLTRANSFERASE, MITOCHONDRIAL"/>
    <property type="match status" value="1"/>
</dbReference>
<dbReference type="CDD" id="cd02440">
    <property type="entry name" value="AdoMet_MTases"/>
    <property type="match status" value="1"/>
</dbReference>
<accession>A0A543JM93</accession>
<organism evidence="4 5">
    <name type="scientific">Saccharothrix saharensis</name>
    <dbReference type="NCBI Taxonomy" id="571190"/>
    <lineage>
        <taxon>Bacteria</taxon>
        <taxon>Bacillati</taxon>
        <taxon>Actinomycetota</taxon>
        <taxon>Actinomycetes</taxon>
        <taxon>Pseudonocardiales</taxon>
        <taxon>Pseudonocardiaceae</taxon>
        <taxon>Saccharothrix</taxon>
    </lineage>
</organism>
<evidence type="ECO:0000313" key="5">
    <source>
        <dbReference type="Proteomes" id="UP000316628"/>
    </source>
</evidence>
<keyword evidence="1 4" id="KW-0489">Methyltransferase</keyword>
<dbReference type="GO" id="GO:0032259">
    <property type="term" value="P:methylation"/>
    <property type="evidence" value="ECO:0007669"/>
    <property type="project" value="UniProtKB-KW"/>
</dbReference>
<dbReference type="AlphaFoldDB" id="A0A543JM93"/>
<evidence type="ECO:0000256" key="2">
    <source>
        <dbReference type="ARBA" id="ARBA00022679"/>
    </source>
</evidence>
<dbReference type="Proteomes" id="UP000316628">
    <property type="component" value="Unassembled WGS sequence"/>
</dbReference>
<dbReference type="GO" id="GO:0008168">
    <property type="term" value="F:methyltransferase activity"/>
    <property type="evidence" value="ECO:0007669"/>
    <property type="project" value="UniProtKB-KW"/>
</dbReference>
<protein>
    <submittedName>
        <fullName evidence="4">Methyltransferase family protein</fullName>
    </submittedName>
</protein>
<comment type="caution">
    <text evidence="4">The sequence shown here is derived from an EMBL/GenBank/DDBJ whole genome shotgun (WGS) entry which is preliminary data.</text>
</comment>
<gene>
    <name evidence="4" type="ORF">FHX81_6395</name>
</gene>
<evidence type="ECO:0000256" key="3">
    <source>
        <dbReference type="ARBA" id="ARBA00022691"/>
    </source>
</evidence>
<keyword evidence="5" id="KW-1185">Reference proteome</keyword>
<dbReference type="Pfam" id="PF13489">
    <property type="entry name" value="Methyltransf_23"/>
    <property type="match status" value="1"/>
</dbReference>
<proteinExistence type="predicted"/>
<keyword evidence="2 4" id="KW-0808">Transferase</keyword>
<reference evidence="4 5" key="1">
    <citation type="submission" date="2019-06" db="EMBL/GenBank/DDBJ databases">
        <title>Sequencing the genomes of 1000 actinobacteria strains.</title>
        <authorList>
            <person name="Klenk H.-P."/>
        </authorList>
    </citation>
    <scope>NUCLEOTIDE SEQUENCE [LARGE SCALE GENOMIC DNA]</scope>
    <source>
        <strain evidence="4 5">DSM 45456</strain>
    </source>
</reference>
<keyword evidence="3" id="KW-0949">S-adenosyl-L-methionine</keyword>
<dbReference type="RefSeq" id="WP_246108063.1">
    <property type="nucleotide sequence ID" value="NZ_VFPP01000001.1"/>
</dbReference>
<dbReference type="PANTHER" id="PTHR43464">
    <property type="entry name" value="METHYLTRANSFERASE"/>
    <property type="match status" value="1"/>
</dbReference>
<sequence length="214" mass="23003">MTGSGGPGGVVRSRGNPVALPRVATGVKHFDHNAHYHRFLLRQVPPGARTALDLGCGTGLFARRLAARGLVVTAVDRHGEVDVPGVAFRRADAVVDDIGGPYDFVSCIAALHHMPLRSGLARLRSLVRPGGVVAVLGPAREEGVRDRALSLASVPLNFVARLVRDDPADDAPTRDPVSSLREIRAEAASVLPGARFRRHLYWRYSMVWRAGSTN</sequence>
<dbReference type="EMBL" id="VFPP01000001">
    <property type="protein sequence ID" value="TQM83961.1"/>
    <property type="molecule type" value="Genomic_DNA"/>
</dbReference>
<dbReference type="SUPFAM" id="SSF53335">
    <property type="entry name" value="S-adenosyl-L-methionine-dependent methyltransferases"/>
    <property type="match status" value="1"/>
</dbReference>
<name>A0A543JM93_9PSEU</name>
<dbReference type="InterPro" id="IPR029063">
    <property type="entry name" value="SAM-dependent_MTases_sf"/>
</dbReference>
<evidence type="ECO:0000313" key="4">
    <source>
        <dbReference type="EMBL" id="TQM83961.1"/>
    </source>
</evidence>
<dbReference type="Gene3D" id="3.40.50.150">
    <property type="entry name" value="Vaccinia Virus protein VP39"/>
    <property type="match status" value="1"/>
</dbReference>